<dbReference type="InterPro" id="IPR036188">
    <property type="entry name" value="FAD/NAD-bd_sf"/>
</dbReference>
<dbReference type="EMBL" id="MU006302">
    <property type="protein sequence ID" value="KAF2851574.1"/>
    <property type="molecule type" value="Genomic_DNA"/>
</dbReference>
<evidence type="ECO:0000256" key="1">
    <source>
        <dbReference type="ARBA" id="ARBA00010790"/>
    </source>
</evidence>
<keyword evidence="3" id="KW-0285">Flavoprotein</keyword>
<dbReference type="GO" id="GO:0016614">
    <property type="term" value="F:oxidoreductase activity, acting on CH-OH group of donors"/>
    <property type="evidence" value="ECO:0007669"/>
    <property type="project" value="InterPro"/>
</dbReference>
<feature type="active site" description="Proton donor" evidence="2">
    <location>
        <position position="554"/>
    </location>
</feature>
<dbReference type="Gene3D" id="3.30.560.10">
    <property type="entry name" value="Glucose Oxidase, domain 3"/>
    <property type="match status" value="1"/>
</dbReference>
<evidence type="ECO:0000313" key="6">
    <source>
        <dbReference type="EMBL" id="KAF2851574.1"/>
    </source>
</evidence>
<dbReference type="PANTHER" id="PTHR11552">
    <property type="entry name" value="GLUCOSE-METHANOL-CHOLINE GMC OXIDOREDUCTASE"/>
    <property type="match status" value="1"/>
</dbReference>
<dbReference type="OrthoDB" id="269227at2759"/>
<comment type="similarity">
    <text evidence="1">Belongs to the GMC oxidoreductase family.</text>
</comment>
<comment type="cofactor">
    <cofactor evidence="3">
        <name>FAD</name>
        <dbReference type="ChEBI" id="CHEBI:57692"/>
    </cofactor>
</comment>
<dbReference type="PANTHER" id="PTHR11552:SF115">
    <property type="entry name" value="DEHYDROGENASE XPTC-RELATED"/>
    <property type="match status" value="1"/>
</dbReference>
<dbReference type="Pfam" id="PF05199">
    <property type="entry name" value="GMC_oxred_C"/>
    <property type="match status" value="1"/>
</dbReference>
<dbReference type="Gene3D" id="3.50.50.60">
    <property type="entry name" value="FAD/NAD(P)-binding domain"/>
    <property type="match status" value="1"/>
</dbReference>
<evidence type="ECO:0000313" key="7">
    <source>
        <dbReference type="Proteomes" id="UP000799423"/>
    </source>
</evidence>
<evidence type="ECO:0000256" key="2">
    <source>
        <dbReference type="PIRSR" id="PIRSR000137-1"/>
    </source>
</evidence>
<accession>A0A6A7B8B9</accession>
<feature type="chain" id="PRO_5025617420" evidence="4">
    <location>
        <begin position="19"/>
        <end position="617"/>
    </location>
</feature>
<sequence length="617" mass="66212">MSLCRSEVLVTLLRLATAFTTVQVQGDSSNGTNTYDYVIVGGGVTGLVVANRLTENDNVSVLVIEAGGAYDNPNIRLPYAANYPLNNSLLWSNYMSEPEPALGNKTWSVSVGQVLGGGSIVNGMMYDRASKADYDAFEQLGNNGWGWDGLYPYFKKSTELIVPPNATVEAFGITWNPDAYGSGPLKLGFSDFQYPDTTAYFRAFEGQGAHKAIDGNAGDAYGTSWYPNTMDPKKGERSHARNSYYEPIRERSNLKVLLETEAAEVVFDKLAVKGVRFTDRKTNKTSTVYASREVILAAGAINTPKLLQLSGIGPRSILEAAGIEVRYELDGVGANFQDHPYTLMAFNLSNTSSPSPGSLATNVTFNASAWEQYRTSKTGPLTNARGNSLAFIPLPQIDPTNYLTLATKVLSQDPAAHLPPIYTNSSKLLAGVAAQRKVLAGLYTNNQSGIMESPITAAGNNVLVAHEKPLSRGSITLNPLNPNGPPKILYNALSNPIDKAVLAACVRYIRRSRQTPSLARFSPIETFPGAQFTSDDEIINALVGAGSVAPTLAHPSGSCAMMGEELGGCVDERLRVYGITGLRVVDASLLPVVPSQHLQATMYAVAEKAADLIREGS</sequence>
<name>A0A6A7B8B9_9PLEO</name>
<evidence type="ECO:0000256" key="3">
    <source>
        <dbReference type="PIRSR" id="PIRSR000137-2"/>
    </source>
</evidence>
<reference evidence="6" key="1">
    <citation type="submission" date="2020-01" db="EMBL/GenBank/DDBJ databases">
        <authorList>
            <consortium name="DOE Joint Genome Institute"/>
            <person name="Haridas S."/>
            <person name="Albert R."/>
            <person name="Binder M."/>
            <person name="Bloem J."/>
            <person name="Labutti K."/>
            <person name="Salamov A."/>
            <person name="Andreopoulos B."/>
            <person name="Baker S.E."/>
            <person name="Barry K."/>
            <person name="Bills G."/>
            <person name="Bluhm B.H."/>
            <person name="Cannon C."/>
            <person name="Castanera R."/>
            <person name="Culley D.E."/>
            <person name="Daum C."/>
            <person name="Ezra D."/>
            <person name="Gonzalez J.B."/>
            <person name="Henrissat B."/>
            <person name="Kuo A."/>
            <person name="Liang C."/>
            <person name="Lipzen A."/>
            <person name="Lutzoni F."/>
            <person name="Magnuson J."/>
            <person name="Mondo S."/>
            <person name="Nolan M."/>
            <person name="Ohm R."/>
            <person name="Pangilinan J."/>
            <person name="Park H.-J."/>
            <person name="Ramirez L."/>
            <person name="Alfaro M."/>
            <person name="Sun H."/>
            <person name="Tritt A."/>
            <person name="Yoshinaga Y."/>
            <person name="Zwiers L.-H."/>
            <person name="Turgeon B.G."/>
            <person name="Goodwin S.B."/>
            <person name="Spatafora J.W."/>
            <person name="Crous P.W."/>
            <person name="Grigoriev I.V."/>
        </authorList>
    </citation>
    <scope>NUCLEOTIDE SEQUENCE</scope>
    <source>
        <strain evidence="6">IPT5</strain>
    </source>
</reference>
<keyword evidence="3" id="KW-0274">FAD</keyword>
<keyword evidence="4" id="KW-0732">Signal</keyword>
<dbReference type="SUPFAM" id="SSF54373">
    <property type="entry name" value="FAD-linked reductases, C-terminal domain"/>
    <property type="match status" value="1"/>
</dbReference>
<keyword evidence="7" id="KW-1185">Reference proteome</keyword>
<dbReference type="Proteomes" id="UP000799423">
    <property type="component" value="Unassembled WGS sequence"/>
</dbReference>
<dbReference type="Pfam" id="PF00732">
    <property type="entry name" value="GMC_oxred_N"/>
    <property type="match status" value="1"/>
</dbReference>
<evidence type="ECO:0000259" key="5">
    <source>
        <dbReference type="PROSITE" id="PS00624"/>
    </source>
</evidence>
<organism evidence="6 7">
    <name type="scientific">Plenodomus tracheiphilus IPT5</name>
    <dbReference type="NCBI Taxonomy" id="1408161"/>
    <lineage>
        <taxon>Eukaryota</taxon>
        <taxon>Fungi</taxon>
        <taxon>Dikarya</taxon>
        <taxon>Ascomycota</taxon>
        <taxon>Pezizomycotina</taxon>
        <taxon>Dothideomycetes</taxon>
        <taxon>Pleosporomycetidae</taxon>
        <taxon>Pleosporales</taxon>
        <taxon>Pleosporineae</taxon>
        <taxon>Leptosphaeriaceae</taxon>
        <taxon>Plenodomus</taxon>
    </lineage>
</organism>
<dbReference type="InterPro" id="IPR000172">
    <property type="entry name" value="GMC_OxRdtase_N"/>
</dbReference>
<dbReference type="SUPFAM" id="SSF51905">
    <property type="entry name" value="FAD/NAD(P)-binding domain"/>
    <property type="match status" value="1"/>
</dbReference>
<dbReference type="AlphaFoldDB" id="A0A6A7B8B9"/>
<dbReference type="PROSITE" id="PS00624">
    <property type="entry name" value="GMC_OXRED_2"/>
    <property type="match status" value="1"/>
</dbReference>
<feature type="binding site" evidence="3">
    <location>
        <position position="114"/>
    </location>
    <ligand>
        <name>FAD</name>
        <dbReference type="ChEBI" id="CHEBI:57692"/>
    </ligand>
</feature>
<feature type="signal peptide" evidence="4">
    <location>
        <begin position="1"/>
        <end position="18"/>
    </location>
</feature>
<feature type="domain" description="Glucose-methanol-choline oxidoreductase N-terminal" evidence="5">
    <location>
        <begin position="299"/>
        <end position="313"/>
    </location>
</feature>
<evidence type="ECO:0000256" key="4">
    <source>
        <dbReference type="SAM" id="SignalP"/>
    </source>
</evidence>
<proteinExistence type="inferred from homology"/>
<dbReference type="GO" id="GO:0050660">
    <property type="term" value="F:flavin adenine dinucleotide binding"/>
    <property type="evidence" value="ECO:0007669"/>
    <property type="project" value="InterPro"/>
</dbReference>
<dbReference type="InterPro" id="IPR012132">
    <property type="entry name" value="GMC_OxRdtase"/>
</dbReference>
<gene>
    <name evidence="6" type="ORF">T440DRAFT_489131</name>
</gene>
<feature type="active site" description="Proton acceptor" evidence="2">
    <location>
        <position position="597"/>
    </location>
</feature>
<protein>
    <submittedName>
        <fullName evidence="6">GMC oxidoreductase</fullName>
    </submittedName>
</protein>
<dbReference type="GO" id="GO:0044550">
    <property type="term" value="P:secondary metabolite biosynthetic process"/>
    <property type="evidence" value="ECO:0007669"/>
    <property type="project" value="TreeGrafter"/>
</dbReference>
<dbReference type="InterPro" id="IPR007867">
    <property type="entry name" value="GMC_OxRtase_C"/>
</dbReference>
<dbReference type="PIRSF" id="PIRSF000137">
    <property type="entry name" value="Alcohol_oxidase"/>
    <property type="match status" value="1"/>
</dbReference>